<dbReference type="EMBL" id="RCZK01000004">
    <property type="protein sequence ID" value="TPG13172.1"/>
    <property type="molecule type" value="Genomic_DNA"/>
</dbReference>
<protein>
    <submittedName>
        <fullName evidence="1">Uncharacterized protein</fullName>
    </submittedName>
</protein>
<accession>A0A502CKA9</accession>
<proteinExistence type="predicted"/>
<reference evidence="1 2" key="1">
    <citation type="journal article" date="2019" name="Environ. Microbiol.">
        <title>Species interactions and distinct microbial communities in high Arctic permafrost affected cryosols are associated with the CH4 and CO2 gas fluxes.</title>
        <authorList>
            <person name="Altshuler I."/>
            <person name="Hamel J."/>
            <person name="Turney S."/>
            <person name="Magnuson E."/>
            <person name="Levesque R."/>
            <person name="Greer C."/>
            <person name="Whyte L.G."/>
        </authorList>
    </citation>
    <scope>NUCLEOTIDE SEQUENCE [LARGE SCALE GENOMIC DNA]</scope>
    <source>
        <strain evidence="1 2">S5.1</strain>
    </source>
</reference>
<evidence type="ECO:0000313" key="2">
    <source>
        <dbReference type="Proteomes" id="UP000318413"/>
    </source>
</evidence>
<evidence type="ECO:0000313" key="1">
    <source>
        <dbReference type="EMBL" id="TPG13172.1"/>
    </source>
</evidence>
<keyword evidence="2" id="KW-1185">Reference proteome</keyword>
<name>A0A502CKA9_9SPHN</name>
<organism evidence="1 2">
    <name type="scientific">Sphingomonas oligophenolica</name>
    <dbReference type="NCBI Taxonomy" id="301154"/>
    <lineage>
        <taxon>Bacteria</taxon>
        <taxon>Pseudomonadati</taxon>
        <taxon>Pseudomonadota</taxon>
        <taxon>Alphaproteobacteria</taxon>
        <taxon>Sphingomonadales</taxon>
        <taxon>Sphingomonadaceae</taxon>
        <taxon>Sphingomonas</taxon>
    </lineage>
</organism>
<dbReference type="AlphaFoldDB" id="A0A502CKA9"/>
<dbReference type="OrthoDB" id="7574111at2"/>
<sequence length="80" mass="8487">MTTTPASLLTAAVVAACIGSDRSPTVQELDRLAERIWIETGAERSAFGWGRLQPSLDDRVMALRAALVSMTGSGKVRPDG</sequence>
<dbReference type="Proteomes" id="UP000318413">
    <property type="component" value="Unassembled WGS sequence"/>
</dbReference>
<comment type="caution">
    <text evidence="1">The sequence shown here is derived from an EMBL/GenBank/DDBJ whole genome shotgun (WGS) entry which is preliminary data.</text>
</comment>
<gene>
    <name evidence="1" type="ORF">EAH84_07165</name>
</gene>